<dbReference type="EMBL" id="CP146203">
    <property type="protein sequence ID" value="XBH21313.1"/>
    <property type="molecule type" value="Genomic_DNA"/>
</dbReference>
<dbReference type="NCBIfam" id="TIGR00374">
    <property type="entry name" value="flippase-like domain"/>
    <property type="match status" value="1"/>
</dbReference>
<proteinExistence type="predicted"/>
<dbReference type="PANTHER" id="PTHR39087:SF2">
    <property type="entry name" value="UPF0104 MEMBRANE PROTEIN MJ1595"/>
    <property type="match status" value="1"/>
</dbReference>
<feature type="transmembrane region" description="Helical" evidence="7">
    <location>
        <begin position="751"/>
        <end position="776"/>
    </location>
</feature>
<accession>A0AAU7DWH9</accession>
<feature type="transmembrane region" description="Helical" evidence="7">
    <location>
        <begin position="832"/>
        <end position="853"/>
    </location>
</feature>
<keyword evidence="3 7" id="KW-0812">Transmembrane</keyword>
<protein>
    <submittedName>
        <fullName evidence="8">Flippase-like domain-containing protein</fullName>
    </submittedName>
</protein>
<dbReference type="PANTHER" id="PTHR39087">
    <property type="entry name" value="UPF0104 MEMBRANE PROTEIN MJ1595"/>
    <property type="match status" value="1"/>
</dbReference>
<feature type="transmembrane region" description="Helical" evidence="7">
    <location>
        <begin position="52"/>
        <end position="73"/>
    </location>
</feature>
<gene>
    <name evidence="8" type="ORF">V5R04_14040</name>
</gene>
<keyword evidence="2" id="KW-1003">Cell membrane</keyword>
<sequence>MSFVDRPRTESHDVGSYYQPPTASDVSFRDDKPATPKIYDAPEPRVRQPRDVLGIVLAILGIVALLILTVYAQRTTQGVQADVQSIMSVVAKVLQVPVVLLEFLVTLFVPVAVLTELTIRRMGRQVVEAALALVVGLLLAAATVYAITMWGAGSLNTGLSVHTDGRHILSVPSFVAGLAGLLTAAGPRTRRRTVAFSWNLLWVTLSILLITVQISLPGVLIALLIGRVAGLSVRYASGVSSERATGDALVKGIQQAGFDPLELRRIGIELVGPDGEAVPQPETETTTGMPVGDSTGKALTRYSDTRVYAMTPQHGPRLDVVVLDGDRQVIGILQRLWRSFRVRGIEGRSAISLRAVAERAALLIYAASAAGVRTPTLRGVSTAEDSMLLILEHPQDTVTLTEAAPETITDAVMDEAWRQLGIAHDAGITHRSLSTDAILLTTATQATDEAPTVWIAGWQSGDVASAPLTRGLDNAQMLALFALAVGAEHAISSARKVLSESELAAVGPLLQTVVLPGTTRAQLRGHKNLMGELRAALIKQVPDASIEPQPLTRISPKKLVTLLLTIVVIAVVFTSINFDQITLAVRSAQPWWMALSFALGLLTWLGAAMTFVGFAPVKLPLTRATLVQAAASFVALAAPAGIGPAALNLRMLTRRGVTTSLALATVALVQVSGFVVTIVLLLVLSLISGESGSLRALPSTTVITVITIVTLAGTAILSVPVLRRWIWNKVSPTLTQIWPRVSELLGTPWRLTLGIAGNVILTLGYILAFNAALAAFGQQVTLIDAALVYLVGNTIGALAPTPGGLGAIEVALITGLTTTAATPAAIATSAVVLFRVVTYWARIPLGWIAMQYLQRKGDL</sequence>
<feature type="region of interest" description="Disordered" evidence="6">
    <location>
        <begin position="1"/>
        <end position="42"/>
    </location>
</feature>
<feature type="compositionally biased region" description="Basic and acidic residues" evidence="6">
    <location>
        <begin position="1"/>
        <end position="13"/>
    </location>
</feature>
<feature type="transmembrane region" description="Helical" evidence="7">
    <location>
        <begin position="126"/>
        <end position="147"/>
    </location>
</feature>
<organism evidence="8">
    <name type="scientific">Jonesiaceae bacterium BS-20</name>
    <dbReference type="NCBI Taxonomy" id="3120821"/>
    <lineage>
        <taxon>Bacteria</taxon>
        <taxon>Bacillati</taxon>
        <taxon>Actinomycetota</taxon>
        <taxon>Actinomycetes</taxon>
        <taxon>Micrococcales</taxon>
        <taxon>Jonesiaceae</taxon>
    </lineage>
</organism>
<reference evidence="8" key="1">
    <citation type="submission" date="2024-02" db="EMBL/GenBank/DDBJ databases">
        <title>Tomenella chthoni gen. nov. sp. nov., a member of the family Jonesiaceae isolated from bat guano.</title>
        <authorList>
            <person name="Miller S.L."/>
            <person name="King J."/>
            <person name="Sankaranarayanan K."/>
            <person name="Lawson P.A."/>
        </authorList>
    </citation>
    <scope>NUCLEOTIDE SEQUENCE</scope>
    <source>
        <strain evidence="8">BS-20</strain>
    </source>
</reference>
<feature type="transmembrane region" description="Helical" evidence="7">
    <location>
        <begin position="93"/>
        <end position="114"/>
    </location>
</feature>
<keyword evidence="4 7" id="KW-1133">Transmembrane helix</keyword>
<feature type="transmembrane region" description="Helical" evidence="7">
    <location>
        <begin position="590"/>
        <end position="614"/>
    </location>
</feature>
<comment type="subcellular location">
    <subcellularLocation>
        <location evidence="1">Cell membrane</location>
        <topology evidence="1">Multi-pass membrane protein</topology>
    </subcellularLocation>
</comment>
<dbReference type="AlphaFoldDB" id="A0AAU7DWH9"/>
<keyword evidence="5 7" id="KW-0472">Membrane</keyword>
<evidence type="ECO:0000256" key="3">
    <source>
        <dbReference type="ARBA" id="ARBA00022692"/>
    </source>
</evidence>
<dbReference type="InterPro" id="IPR022791">
    <property type="entry name" value="L-PG_synthase/AglD"/>
</dbReference>
<dbReference type="GO" id="GO:0005886">
    <property type="term" value="C:plasma membrane"/>
    <property type="evidence" value="ECO:0007669"/>
    <property type="project" value="UniProtKB-SubCell"/>
</dbReference>
<feature type="transmembrane region" description="Helical" evidence="7">
    <location>
        <begin position="699"/>
        <end position="722"/>
    </location>
</feature>
<evidence type="ECO:0000256" key="2">
    <source>
        <dbReference type="ARBA" id="ARBA00022475"/>
    </source>
</evidence>
<feature type="compositionally biased region" description="Basic and acidic residues" evidence="6">
    <location>
        <begin position="27"/>
        <end position="42"/>
    </location>
</feature>
<feature type="transmembrane region" description="Helical" evidence="7">
    <location>
        <begin position="626"/>
        <end position="649"/>
    </location>
</feature>
<evidence type="ECO:0000256" key="7">
    <source>
        <dbReference type="SAM" id="Phobius"/>
    </source>
</evidence>
<evidence type="ECO:0000313" key="8">
    <source>
        <dbReference type="EMBL" id="XBH21313.1"/>
    </source>
</evidence>
<evidence type="ECO:0000256" key="6">
    <source>
        <dbReference type="SAM" id="MobiDB-lite"/>
    </source>
</evidence>
<feature type="transmembrane region" description="Helical" evidence="7">
    <location>
        <begin position="661"/>
        <end position="687"/>
    </location>
</feature>
<evidence type="ECO:0000256" key="1">
    <source>
        <dbReference type="ARBA" id="ARBA00004651"/>
    </source>
</evidence>
<dbReference type="Pfam" id="PF03706">
    <property type="entry name" value="LPG_synthase_TM"/>
    <property type="match status" value="1"/>
</dbReference>
<evidence type="ECO:0000256" key="4">
    <source>
        <dbReference type="ARBA" id="ARBA00022989"/>
    </source>
</evidence>
<name>A0AAU7DWH9_9MICO</name>
<feature type="transmembrane region" description="Helical" evidence="7">
    <location>
        <begin position="559"/>
        <end position="578"/>
    </location>
</feature>
<feature type="region of interest" description="Disordered" evidence="6">
    <location>
        <begin position="274"/>
        <end position="296"/>
    </location>
</feature>
<evidence type="ECO:0000256" key="5">
    <source>
        <dbReference type="ARBA" id="ARBA00023136"/>
    </source>
</evidence>
<feature type="transmembrane region" description="Helical" evidence="7">
    <location>
        <begin position="198"/>
        <end position="225"/>
    </location>
</feature>
<feature type="transmembrane region" description="Helical" evidence="7">
    <location>
        <begin position="167"/>
        <end position="186"/>
    </location>
</feature>
<feature type="transmembrane region" description="Helical" evidence="7">
    <location>
        <begin position="782"/>
        <end position="799"/>
    </location>
</feature>